<organism evidence="2">
    <name type="scientific">marine sediment metagenome</name>
    <dbReference type="NCBI Taxonomy" id="412755"/>
    <lineage>
        <taxon>unclassified sequences</taxon>
        <taxon>metagenomes</taxon>
        <taxon>ecological metagenomes</taxon>
    </lineage>
</organism>
<dbReference type="AlphaFoldDB" id="A0A0F9IG21"/>
<protein>
    <recommendedName>
        <fullName evidence="1">Glycosyltransferase subfamily 4-like N-terminal domain-containing protein</fullName>
    </recommendedName>
</protein>
<dbReference type="InterPro" id="IPR029063">
    <property type="entry name" value="SAM-dependent_MTases_sf"/>
</dbReference>
<dbReference type="Pfam" id="PF13439">
    <property type="entry name" value="Glyco_transf_4"/>
    <property type="match status" value="1"/>
</dbReference>
<gene>
    <name evidence="2" type="ORF">LCGC14_1662880</name>
</gene>
<proteinExistence type="predicted"/>
<dbReference type="SUPFAM" id="SSF53756">
    <property type="entry name" value="UDP-Glycosyltransferase/glycogen phosphorylase"/>
    <property type="match status" value="1"/>
</dbReference>
<dbReference type="SUPFAM" id="SSF53335">
    <property type="entry name" value="S-adenosyl-L-methionine-dependent methyltransferases"/>
    <property type="match status" value="1"/>
</dbReference>
<feature type="domain" description="Glycosyltransferase subfamily 4-like N-terminal" evidence="1">
    <location>
        <begin position="13"/>
        <end position="183"/>
    </location>
</feature>
<reference evidence="2" key="1">
    <citation type="journal article" date="2015" name="Nature">
        <title>Complex archaea that bridge the gap between prokaryotes and eukaryotes.</title>
        <authorList>
            <person name="Spang A."/>
            <person name="Saw J.H."/>
            <person name="Jorgensen S.L."/>
            <person name="Zaremba-Niedzwiedzka K."/>
            <person name="Martijn J."/>
            <person name="Lind A.E."/>
            <person name="van Eijk R."/>
            <person name="Schleper C."/>
            <person name="Guy L."/>
            <person name="Ettema T.J."/>
        </authorList>
    </citation>
    <scope>NUCLEOTIDE SEQUENCE</scope>
</reference>
<comment type="caution">
    <text evidence="2">The sequence shown here is derived from an EMBL/GenBank/DDBJ whole genome shotgun (WGS) entry which is preliminary data.</text>
</comment>
<dbReference type="EMBL" id="LAZR01014161">
    <property type="protein sequence ID" value="KKM18719.1"/>
    <property type="molecule type" value="Genomic_DNA"/>
</dbReference>
<evidence type="ECO:0000259" key="1">
    <source>
        <dbReference type="Pfam" id="PF13439"/>
    </source>
</evidence>
<sequence length="263" mass="30754">MIITFVTSHLTVFGGGGIIVMDYANELIKKGYVINVIAQKIDRILYKFNDKIQLIEVGGILPKNLVYWLGFNIIVKKYMKALEHLESDILISIHFPSNFICSKFRENRKVKHIYYCLEPYRFIHDRTFISNAPFNRKILFWIIRFLFKKYDIRGSRNADKIISISEFTKARVNKIYQKDSVVHYIGKSIEDTSRKTEKFDLIMSHALLEWLAEPAAVMDFFDQHLTDDGALSLCFYNPASFDYRNLIMGNFNLLDSLLDGNDY</sequence>
<dbReference type="GO" id="GO:0008757">
    <property type="term" value="F:S-adenosylmethionine-dependent methyltransferase activity"/>
    <property type="evidence" value="ECO:0007669"/>
    <property type="project" value="InterPro"/>
</dbReference>
<dbReference type="InterPro" id="IPR028098">
    <property type="entry name" value="Glyco_trans_4-like_N"/>
</dbReference>
<dbReference type="Gene3D" id="3.40.50.2000">
    <property type="entry name" value="Glycogen Phosphorylase B"/>
    <property type="match status" value="1"/>
</dbReference>
<evidence type="ECO:0000313" key="2">
    <source>
        <dbReference type="EMBL" id="KKM18719.1"/>
    </source>
</evidence>
<feature type="non-terminal residue" evidence="2">
    <location>
        <position position="263"/>
    </location>
</feature>
<name>A0A0F9IG21_9ZZZZ</name>
<accession>A0A0F9IG21</accession>